<dbReference type="Proteomes" id="UP000823990">
    <property type="component" value="Unassembled WGS sequence"/>
</dbReference>
<comment type="similarity">
    <text evidence="2">Belongs to the PhoH family.</text>
</comment>
<dbReference type="PANTHER" id="PTHR30473:SF1">
    <property type="entry name" value="PHOH-LIKE PROTEIN"/>
    <property type="match status" value="1"/>
</dbReference>
<dbReference type="FunFam" id="3.40.50.300:FF:000013">
    <property type="entry name" value="PhoH family ATPase"/>
    <property type="match status" value="1"/>
</dbReference>
<dbReference type="GO" id="GO:0005829">
    <property type="term" value="C:cytosol"/>
    <property type="evidence" value="ECO:0007669"/>
    <property type="project" value="TreeGrafter"/>
</dbReference>
<dbReference type="AlphaFoldDB" id="A0A9D1Q087"/>
<dbReference type="EMBL" id="DXHS01000019">
    <property type="protein sequence ID" value="HIW01949.1"/>
    <property type="molecule type" value="Genomic_DNA"/>
</dbReference>
<feature type="domain" description="PhoH-like protein" evidence="7">
    <location>
        <begin position="110"/>
        <end position="313"/>
    </location>
</feature>
<evidence type="ECO:0000256" key="4">
    <source>
        <dbReference type="ARBA" id="ARBA00022741"/>
    </source>
</evidence>
<evidence type="ECO:0000256" key="2">
    <source>
        <dbReference type="ARBA" id="ARBA00010393"/>
    </source>
</evidence>
<evidence type="ECO:0000313" key="8">
    <source>
        <dbReference type="EMBL" id="HIW01949.1"/>
    </source>
</evidence>
<evidence type="ECO:0000256" key="3">
    <source>
        <dbReference type="ARBA" id="ARBA00022490"/>
    </source>
</evidence>
<proteinExistence type="inferred from homology"/>
<organism evidence="8 9">
    <name type="scientific">Candidatus Protoclostridium stercorigallinarum</name>
    <dbReference type="NCBI Taxonomy" id="2838741"/>
    <lineage>
        <taxon>Bacteria</taxon>
        <taxon>Bacillati</taxon>
        <taxon>Bacillota</taxon>
        <taxon>Clostridia</taxon>
        <taxon>Candidatus Protoclostridium</taxon>
    </lineage>
</organism>
<dbReference type="GO" id="GO:0005524">
    <property type="term" value="F:ATP binding"/>
    <property type="evidence" value="ECO:0007669"/>
    <property type="project" value="UniProtKB-KW"/>
</dbReference>
<evidence type="ECO:0000256" key="6">
    <source>
        <dbReference type="ARBA" id="ARBA00039970"/>
    </source>
</evidence>
<reference evidence="8" key="2">
    <citation type="submission" date="2021-04" db="EMBL/GenBank/DDBJ databases">
        <authorList>
            <person name="Gilroy R."/>
        </authorList>
    </citation>
    <scope>NUCLEOTIDE SEQUENCE</scope>
    <source>
        <strain evidence="8">12435</strain>
    </source>
</reference>
<evidence type="ECO:0000313" key="9">
    <source>
        <dbReference type="Proteomes" id="UP000823990"/>
    </source>
</evidence>
<protein>
    <recommendedName>
        <fullName evidence="6">PhoH-like protein</fullName>
    </recommendedName>
</protein>
<keyword evidence="4" id="KW-0547">Nucleotide-binding</keyword>
<dbReference type="PANTHER" id="PTHR30473">
    <property type="entry name" value="PROTEIN PHOH"/>
    <property type="match status" value="1"/>
</dbReference>
<comment type="subcellular location">
    <subcellularLocation>
        <location evidence="1">Cytoplasm</location>
    </subcellularLocation>
</comment>
<dbReference type="Gene3D" id="3.40.50.300">
    <property type="entry name" value="P-loop containing nucleotide triphosphate hydrolases"/>
    <property type="match status" value="1"/>
</dbReference>
<comment type="caution">
    <text evidence="8">The sequence shown here is derived from an EMBL/GenBank/DDBJ whole genome shotgun (WGS) entry which is preliminary data.</text>
</comment>
<evidence type="ECO:0000256" key="1">
    <source>
        <dbReference type="ARBA" id="ARBA00004496"/>
    </source>
</evidence>
<evidence type="ECO:0000256" key="5">
    <source>
        <dbReference type="ARBA" id="ARBA00022840"/>
    </source>
</evidence>
<dbReference type="InterPro" id="IPR003714">
    <property type="entry name" value="PhoH"/>
</dbReference>
<evidence type="ECO:0000259" key="7">
    <source>
        <dbReference type="Pfam" id="PF02562"/>
    </source>
</evidence>
<accession>A0A9D1Q087</accession>
<name>A0A9D1Q087_9FIRM</name>
<dbReference type="SUPFAM" id="SSF52540">
    <property type="entry name" value="P-loop containing nucleoside triphosphate hydrolases"/>
    <property type="match status" value="1"/>
</dbReference>
<dbReference type="InterPro" id="IPR051451">
    <property type="entry name" value="PhoH2-like"/>
</dbReference>
<keyword evidence="5" id="KW-0067">ATP-binding</keyword>
<reference evidence="8" key="1">
    <citation type="journal article" date="2021" name="PeerJ">
        <title>Extensive microbial diversity within the chicken gut microbiome revealed by metagenomics and culture.</title>
        <authorList>
            <person name="Gilroy R."/>
            <person name="Ravi A."/>
            <person name="Getino M."/>
            <person name="Pursley I."/>
            <person name="Horton D.L."/>
            <person name="Alikhan N.F."/>
            <person name="Baker D."/>
            <person name="Gharbi K."/>
            <person name="Hall N."/>
            <person name="Watson M."/>
            <person name="Adriaenssens E.M."/>
            <person name="Foster-Nyarko E."/>
            <person name="Jarju S."/>
            <person name="Secka A."/>
            <person name="Antonio M."/>
            <person name="Oren A."/>
            <person name="Chaudhuri R.R."/>
            <person name="La Ragione R."/>
            <person name="Hildebrand F."/>
            <person name="Pallen M.J."/>
        </authorList>
    </citation>
    <scope>NUCLEOTIDE SEQUENCE</scope>
    <source>
        <strain evidence="8">12435</strain>
    </source>
</reference>
<gene>
    <name evidence="8" type="ORF">H9892_01255</name>
</gene>
<dbReference type="InterPro" id="IPR027417">
    <property type="entry name" value="P-loop_NTPase"/>
</dbReference>
<dbReference type="Pfam" id="PF02562">
    <property type="entry name" value="PhoH"/>
    <property type="match status" value="1"/>
</dbReference>
<sequence>MSESEREVRIGSEMFCRLSGAMDANLGLMEKIFGVRITATSEGALISGGAEGVEYCAELMTALADLVRQGHAVDKVTVERCADMVRGADAGEIADLFREPVAVTARGKKIFCKTFNQREYCRAIRKNTLTFGIGPAGTGKTYLAVALAVSAFRRGDADRIILTRPAIEAGEKLGFLPGDLQMKVDPYLRPLYDALEELFGVENYSHLIERGIIEIAPLAYMRGRTLSRAFIILDEAQNTTEEQMKMFLTRMGEGSKVVVTGDITQIDLPQGGRSGLRQAASLLAGIDDIAVCRLTDRDVVRHELVQKIIRAYERGKNETESQDTQIRS</sequence>
<keyword evidence="3" id="KW-0963">Cytoplasm</keyword>